<feature type="transmembrane region" description="Helical" evidence="7">
    <location>
        <begin position="69"/>
        <end position="96"/>
    </location>
</feature>
<evidence type="ECO:0000256" key="1">
    <source>
        <dbReference type="ARBA" id="ARBA00004651"/>
    </source>
</evidence>
<dbReference type="InterPro" id="IPR002898">
    <property type="entry name" value="MotA_ExbB_proton_chnl"/>
</dbReference>
<keyword evidence="6" id="KW-0813">Transport</keyword>
<feature type="domain" description="MotA/TolQ/ExbB proton channel" evidence="8">
    <location>
        <begin position="45"/>
        <end position="148"/>
    </location>
</feature>
<proteinExistence type="inferred from homology"/>
<evidence type="ECO:0000256" key="4">
    <source>
        <dbReference type="ARBA" id="ARBA00022989"/>
    </source>
</evidence>
<keyword evidence="6" id="KW-0653">Protein transport</keyword>
<dbReference type="AlphaFoldDB" id="A0A938BS38"/>
<dbReference type="PANTHER" id="PTHR30625:SF3">
    <property type="entry name" value="TOL-PAL SYSTEM PROTEIN TOLQ"/>
    <property type="match status" value="1"/>
</dbReference>
<evidence type="ECO:0000256" key="6">
    <source>
        <dbReference type="RuleBase" id="RU004057"/>
    </source>
</evidence>
<organism evidence="9 10">
    <name type="scientific">Eiseniibacteriota bacterium</name>
    <dbReference type="NCBI Taxonomy" id="2212470"/>
    <lineage>
        <taxon>Bacteria</taxon>
        <taxon>Candidatus Eiseniibacteriota</taxon>
    </lineage>
</organism>
<evidence type="ECO:0000256" key="3">
    <source>
        <dbReference type="ARBA" id="ARBA00022692"/>
    </source>
</evidence>
<evidence type="ECO:0000259" key="8">
    <source>
        <dbReference type="Pfam" id="PF01618"/>
    </source>
</evidence>
<name>A0A938BS38_UNCEI</name>
<feature type="transmembrane region" description="Helical" evidence="7">
    <location>
        <begin position="116"/>
        <end position="138"/>
    </location>
</feature>
<reference evidence="9" key="1">
    <citation type="submission" date="2019-03" db="EMBL/GenBank/DDBJ databases">
        <title>Lake Tanganyika Metagenome-Assembled Genomes (MAGs).</title>
        <authorList>
            <person name="Tran P."/>
        </authorList>
    </citation>
    <scope>NUCLEOTIDE SEQUENCE</scope>
    <source>
        <strain evidence="9">M_DeepCast_400m_m2_100</strain>
    </source>
</reference>
<dbReference type="EMBL" id="VGIY01000607">
    <property type="protein sequence ID" value="MBM3319037.1"/>
    <property type="molecule type" value="Genomic_DNA"/>
</dbReference>
<dbReference type="GO" id="GO:0017038">
    <property type="term" value="P:protein import"/>
    <property type="evidence" value="ECO:0007669"/>
    <property type="project" value="TreeGrafter"/>
</dbReference>
<dbReference type="Pfam" id="PF01618">
    <property type="entry name" value="MotA_ExbB"/>
    <property type="match status" value="1"/>
</dbReference>
<keyword evidence="2" id="KW-1003">Cell membrane</keyword>
<sequence length="180" mass="18936">PLTEGKIDEVVSLADRHPRSHLARVYAATLRDAAPWIEAPGTAEGFEDAIRHAAEREGARVTQDFKRGLTALASIGATAPFVGLFGTVVGIMNSFFGMAAAGAGGIGAVSGGIAEALVNTAAGILVALPAVWAFNHFLGRLERVQSEMGNAGSELVDYFARRSWSDSWRLEATAVRAVRS</sequence>
<evidence type="ECO:0000313" key="10">
    <source>
        <dbReference type="Proteomes" id="UP000748308"/>
    </source>
</evidence>
<dbReference type="InterPro" id="IPR050790">
    <property type="entry name" value="ExbB/TolQ_transport"/>
</dbReference>
<dbReference type="Proteomes" id="UP000748308">
    <property type="component" value="Unassembled WGS sequence"/>
</dbReference>
<accession>A0A938BS38</accession>
<dbReference type="GO" id="GO:0005886">
    <property type="term" value="C:plasma membrane"/>
    <property type="evidence" value="ECO:0007669"/>
    <property type="project" value="UniProtKB-SubCell"/>
</dbReference>
<evidence type="ECO:0000256" key="7">
    <source>
        <dbReference type="SAM" id="Phobius"/>
    </source>
</evidence>
<evidence type="ECO:0000256" key="2">
    <source>
        <dbReference type="ARBA" id="ARBA00022475"/>
    </source>
</evidence>
<comment type="similarity">
    <text evidence="6">Belongs to the exbB/tolQ family.</text>
</comment>
<evidence type="ECO:0000313" key="9">
    <source>
        <dbReference type="EMBL" id="MBM3319037.1"/>
    </source>
</evidence>
<keyword evidence="3 7" id="KW-0812">Transmembrane</keyword>
<dbReference type="PANTHER" id="PTHR30625">
    <property type="entry name" value="PROTEIN TOLQ"/>
    <property type="match status" value="1"/>
</dbReference>
<comment type="caution">
    <text evidence="9">The sequence shown here is derived from an EMBL/GenBank/DDBJ whole genome shotgun (WGS) entry which is preliminary data.</text>
</comment>
<gene>
    <name evidence="9" type="ORF">FJY75_14415</name>
</gene>
<evidence type="ECO:0000256" key="5">
    <source>
        <dbReference type="ARBA" id="ARBA00023136"/>
    </source>
</evidence>
<comment type="subcellular location">
    <subcellularLocation>
        <location evidence="1">Cell membrane</location>
        <topology evidence="1">Multi-pass membrane protein</topology>
    </subcellularLocation>
    <subcellularLocation>
        <location evidence="6">Membrane</location>
        <topology evidence="6">Multi-pass membrane protein</topology>
    </subcellularLocation>
</comment>
<feature type="non-terminal residue" evidence="9">
    <location>
        <position position="1"/>
    </location>
</feature>
<keyword evidence="4 7" id="KW-1133">Transmembrane helix</keyword>
<keyword evidence="5 7" id="KW-0472">Membrane</keyword>
<protein>
    <submittedName>
        <fullName evidence="9">MotA/TolQ/ExbB proton channel family protein</fullName>
    </submittedName>
</protein>